<feature type="transmembrane region" description="Helical" evidence="1">
    <location>
        <begin position="27"/>
        <end position="46"/>
    </location>
</feature>
<gene>
    <name evidence="2" type="ORF">OESDEN_07820</name>
</gene>
<proteinExistence type="predicted"/>
<dbReference type="Proteomes" id="UP000053660">
    <property type="component" value="Unassembled WGS sequence"/>
</dbReference>
<dbReference type="OrthoDB" id="5897728at2759"/>
<accession>A0A0B1T915</accession>
<organism evidence="2 3">
    <name type="scientific">Oesophagostomum dentatum</name>
    <name type="common">Nodular worm</name>
    <dbReference type="NCBI Taxonomy" id="61180"/>
    <lineage>
        <taxon>Eukaryota</taxon>
        <taxon>Metazoa</taxon>
        <taxon>Ecdysozoa</taxon>
        <taxon>Nematoda</taxon>
        <taxon>Chromadorea</taxon>
        <taxon>Rhabditida</taxon>
        <taxon>Rhabditina</taxon>
        <taxon>Rhabditomorpha</taxon>
        <taxon>Strongyloidea</taxon>
        <taxon>Strongylidae</taxon>
        <taxon>Oesophagostomum</taxon>
    </lineage>
</organism>
<evidence type="ECO:0000313" key="3">
    <source>
        <dbReference type="Proteomes" id="UP000053660"/>
    </source>
</evidence>
<keyword evidence="1" id="KW-0812">Transmembrane</keyword>
<keyword evidence="1" id="KW-0472">Membrane</keyword>
<protein>
    <submittedName>
        <fullName evidence="2">Uncharacterized protein</fullName>
    </submittedName>
</protein>
<name>A0A0B1T915_OESDE</name>
<sequence>MNCLNLIADRVAALYCPELYEKEGFPYFGSVVVLAQFVGAALLALPCATGMVSMMTQAYVVCGLAVFCDVASFFLRDFEITGYQSLQVFGLLYFAAKRLHAFHIKKHSSVQLRYLSIENYRAAWLLASLMVSYTIFYCFEVALFILFYDVSKVAVIVLFNVAQLLHTIEILFFLALIIYGHPRMKSAFRALLHMGNTSWIKNKFRRKLTSLDGRELTVDPSQEQNVYFKGYAEMWKVAPHQTSKC</sequence>
<dbReference type="EMBL" id="KN551448">
    <property type="protein sequence ID" value="KHJ92297.1"/>
    <property type="molecule type" value="Genomic_DNA"/>
</dbReference>
<keyword evidence="3" id="KW-1185">Reference proteome</keyword>
<feature type="transmembrane region" description="Helical" evidence="1">
    <location>
        <begin position="153"/>
        <end position="179"/>
    </location>
</feature>
<keyword evidence="1" id="KW-1133">Transmembrane helix</keyword>
<evidence type="ECO:0000313" key="2">
    <source>
        <dbReference type="EMBL" id="KHJ92297.1"/>
    </source>
</evidence>
<dbReference type="AlphaFoldDB" id="A0A0B1T915"/>
<feature type="transmembrane region" description="Helical" evidence="1">
    <location>
        <begin position="58"/>
        <end position="75"/>
    </location>
</feature>
<evidence type="ECO:0000256" key="1">
    <source>
        <dbReference type="SAM" id="Phobius"/>
    </source>
</evidence>
<feature type="transmembrane region" description="Helical" evidence="1">
    <location>
        <begin position="122"/>
        <end position="147"/>
    </location>
</feature>
<reference evidence="2 3" key="1">
    <citation type="submission" date="2014-03" db="EMBL/GenBank/DDBJ databases">
        <title>Draft genome of the hookworm Oesophagostomum dentatum.</title>
        <authorList>
            <person name="Mitreva M."/>
        </authorList>
    </citation>
    <scope>NUCLEOTIDE SEQUENCE [LARGE SCALE GENOMIC DNA]</scope>
    <source>
        <strain evidence="2 3">OD-Hann</strain>
    </source>
</reference>
<feature type="transmembrane region" description="Helical" evidence="1">
    <location>
        <begin position="81"/>
        <end position="101"/>
    </location>
</feature>